<name>A0ABV3DKN1_9ACTN</name>
<comment type="caution">
    <text evidence="2">The sequence shown here is derived from an EMBL/GenBank/DDBJ whole genome shotgun (WGS) entry which is preliminary data.</text>
</comment>
<evidence type="ECO:0000313" key="2">
    <source>
        <dbReference type="EMBL" id="MEU8136323.1"/>
    </source>
</evidence>
<keyword evidence="3" id="KW-1185">Reference proteome</keyword>
<feature type="region of interest" description="Disordered" evidence="1">
    <location>
        <begin position="168"/>
        <end position="188"/>
    </location>
</feature>
<evidence type="ECO:0000313" key="3">
    <source>
        <dbReference type="Proteomes" id="UP001551482"/>
    </source>
</evidence>
<organism evidence="2 3">
    <name type="scientific">Streptodolium elevatio</name>
    <dbReference type="NCBI Taxonomy" id="3157996"/>
    <lineage>
        <taxon>Bacteria</taxon>
        <taxon>Bacillati</taxon>
        <taxon>Actinomycetota</taxon>
        <taxon>Actinomycetes</taxon>
        <taxon>Kitasatosporales</taxon>
        <taxon>Streptomycetaceae</taxon>
        <taxon>Streptodolium</taxon>
    </lineage>
</organism>
<dbReference type="RefSeq" id="WP_358356754.1">
    <property type="nucleotide sequence ID" value="NZ_JBEZFP010000061.1"/>
</dbReference>
<dbReference type="EMBL" id="JBEZFP010000061">
    <property type="protein sequence ID" value="MEU8136323.1"/>
    <property type="molecule type" value="Genomic_DNA"/>
</dbReference>
<gene>
    <name evidence="2" type="ORF">AB0C36_22790</name>
</gene>
<accession>A0ABV3DKN1</accession>
<evidence type="ECO:0000256" key="1">
    <source>
        <dbReference type="SAM" id="MobiDB-lite"/>
    </source>
</evidence>
<reference evidence="2 3" key="1">
    <citation type="submission" date="2024-06" db="EMBL/GenBank/DDBJ databases">
        <title>The Natural Products Discovery Center: Release of the First 8490 Sequenced Strains for Exploring Actinobacteria Biosynthetic Diversity.</title>
        <authorList>
            <person name="Kalkreuter E."/>
            <person name="Kautsar S.A."/>
            <person name="Yang D."/>
            <person name="Bader C.D."/>
            <person name="Teijaro C.N."/>
            <person name="Fluegel L."/>
            <person name="Davis C.M."/>
            <person name="Simpson J.R."/>
            <person name="Lauterbach L."/>
            <person name="Steele A.D."/>
            <person name="Gui C."/>
            <person name="Meng S."/>
            <person name="Li G."/>
            <person name="Viehrig K."/>
            <person name="Ye F."/>
            <person name="Su P."/>
            <person name="Kiefer A.F."/>
            <person name="Nichols A."/>
            <person name="Cepeda A.J."/>
            <person name="Yan W."/>
            <person name="Fan B."/>
            <person name="Jiang Y."/>
            <person name="Adhikari A."/>
            <person name="Zheng C.-J."/>
            <person name="Schuster L."/>
            <person name="Cowan T.M."/>
            <person name="Smanski M.J."/>
            <person name="Chevrette M.G."/>
            <person name="De Carvalho L.P.S."/>
            <person name="Shen B."/>
        </authorList>
    </citation>
    <scope>NUCLEOTIDE SEQUENCE [LARGE SCALE GENOMIC DNA]</scope>
    <source>
        <strain evidence="2 3">NPDC048946</strain>
    </source>
</reference>
<protein>
    <submittedName>
        <fullName evidence="2">Uncharacterized protein</fullName>
    </submittedName>
</protein>
<proteinExistence type="predicted"/>
<sequence>MWSEIAAAVVSGVVVGVMTVSLQARNAKATERSARTDPPPVEEDHALRRAAALEALAVIATAEDALRFMPETDPTGSDQEVFLDRVVYPVSLALHRLAAFVPEAHWPGPELIGLLHRLGPGFRSRHGAVSVKAEQVLEHAWAVCYAVLDARALPDMPPHLWNERGPWGGTAAVDQGPAPEGFTDDPPF</sequence>
<dbReference type="Proteomes" id="UP001551482">
    <property type="component" value="Unassembled WGS sequence"/>
</dbReference>